<feature type="region of interest" description="Disordered" evidence="1">
    <location>
        <begin position="309"/>
        <end position="331"/>
    </location>
</feature>
<keyword evidence="4" id="KW-1185">Reference proteome</keyword>
<dbReference type="Pfam" id="PF16158">
    <property type="entry name" value="N_BRCA1_IG"/>
    <property type="match status" value="1"/>
</dbReference>
<feature type="region of interest" description="Disordered" evidence="1">
    <location>
        <begin position="264"/>
        <end position="288"/>
    </location>
</feature>
<evidence type="ECO:0000259" key="2">
    <source>
        <dbReference type="Pfam" id="PF16158"/>
    </source>
</evidence>
<evidence type="ECO:0000256" key="1">
    <source>
        <dbReference type="SAM" id="MobiDB-lite"/>
    </source>
</evidence>
<name>A0AAD1U6Y7_EUPCR</name>
<evidence type="ECO:0000313" key="4">
    <source>
        <dbReference type="Proteomes" id="UP001295684"/>
    </source>
</evidence>
<evidence type="ECO:0000313" key="3">
    <source>
        <dbReference type="EMBL" id="CAI2363520.1"/>
    </source>
</evidence>
<dbReference type="SUPFAM" id="SSF54277">
    <property type="entry name" value="CAD &amp; PB1 domains"/>
    <property type="match status" value="1"/>
</dbReference>
<feature type="compositionally biased region" description="Polar residues" evidence="1">
    <location>
        <begin position="264"/>
        <end position="275"/>
    </location>
</feature>
<sequence length="556" mass="63974">MKKNNLRGYYIDSDGDEIIISDDEDYDSAIEYVKNKRNRGVQFGLCKRQHDDSENPYGVSKFFRDSLSFSQNYDQPAIVHEKVKKLQFGDASSRDSSDEDVSDDGIEELEIKAREASQQRDDFDKLLNLNLKETVSEEASFIFPSESNEESLSQIDYFHQIEDAESIESYDCQLEKKVSGVSNLSEGLCEDFELIPSKLHSYHLKEERNKSDFESEPEDLKESFEASQQFYKKIVDSLHKPNDEAKEIPEKPKDEYSGEFNLVESSQILENQNPAEENDIEQPLIMKGKSTLKEPVDDEKIVPKEDIKKEANEELKNHSDHKEELKGEPRDDVAVSVAQATILKEDHQRKSTYLKRALESLKFAFSDPKKKLEIADIDDCEEEKSQEYVITAKPGQIIKKRWRLINNSNIRWPKNTTLKCQAKDAIVDLPEISKPLQPGQRMDISVNIHISPDISSNEVQVFIFRLHNRIYGYYGVALVATVEVTPSYNSKIWLNNSQESFEELIHQVDDAECVLYGIANDFVEEGLGNFEKCLQALTQCQGNYEEARNWLVKENK</sequence>
<organism evidence="3 4">
    <name type="scientific">Euplotes crassus</name>
    <dbReference type="NCBI Taxonomy" id="5936"/>
    <lineage>
        <taxon>Eukaryota</taxon>
        <taxon>Sar</taxon>
        <taxon>Alveolata</taxon>
        <taxon>Ciliophora</taxon>
        <taxon>Intramacronucleata</taxon>
        <taxon>Spirotrichea</taxon>
        <taxon>Hypotrichia</taxon>
        <taxon>Euplotida</taxon>
        <taxon>Euplotidae</taxon>
        <taxon>Moneuplotes</taxon>
    </lineage>
</organism>
<accession>A0AAD1U6Y7</accession>
<comment type="caution">
    <text evidence="3">The sequence shown here is derived from an EMBL/GenBank/DDBJ whole genome shotgun (WGS) entry which is preliminary data.</text>
</comment>
<dbReference type="InterPro" id="IPR032350">
    <property type="entry name" value="Nbr1_FW"/>
</dbReference>
<gene>
    <name evidence="3" type="ORF">ECRASSUSDP1_LOCUS4856</name>
</gene>
<dbReference type="EMBL" id="CAMPGE010004672">
    <property type="protein sequence ID" value="CAI2363520.1"/>
    <property type="molecule type" value="Genomic_DNA"/>
</dbReference>
<dbReference type="InterPro" id="IPR013783">
    <property type="entry name" value="Ig-like_fold"/>
</dbReference>
<reference evidence="3" key="1">
    <citation type="submission" date="2023-07" db="EMBL/GenBank/DDBJ databases">
        <authorList>
            <consortium name="AG Swart"/>
            <person name="Singh M."/>
            <person name="Singh A."/>
            <person name="Seah K."/>
            <person name="Emmerich C."/>
        </authorList>
    </citation>
    <scope>NUCLEOTIDE SEQUENCE</scope>
    <source>
        <strain evidence="3">DP1</strain>
    </source>
</reference>
<protein>
    <recommendedName>
        <fullName evidence="2">Nbr1 FW domain-containing protein</fullName>
    </recommendedName>
</protein>
<feature type="domain" description="Nbr1 FW" evidence="2">
    <location>
        <begin position="392"/>
        <end position="484"/>
    </location>
</feature>
<dbReference type="AlphaFoldDB" id="A0AAD1U6Y7"/>
<proteinExistence type="predicted"/>
<dbReference type="Gene3D" id="2.60.40.10">
    <property type="entry name" value="Immunoglobulins"/>
    <property type="match status" value="1"/>
</dbReference>
<dbReference type="Proteomes" id="UP001295684">
    <property type="component" value="Unassembled WGS sequence"/>
</dbReference>